<dbReference type="Proteomes" id="UP000838763">
    <property type="component" value="Unassembled WGS sequence"/>
</dbReference>
<keyword evidence="8 10" id="KW-1208">Phospholipid metabolism</keyword>
<dbReference type="GO" id="GO:0005739">
    <property type="term" value="C:mitochondrion"/>
    <property type="evidence" value="ECO:0007669"/>
    <property type="project" value="UniProtKB-SubCell"/>
</dbReference>
<comment type="caution">
    <text evidence="13">The sequence shown here is derived from an EMBL/GenBank/DDBJ whole genome shotgun (WGS) entry which is preliminary data.</text>
</comment>
<dbReference type="EMBL" id="CALLCH030000012">
    <property type="protein sequence ID" value="CAI4214817.1"/>
    <property type="molecule type" value="Genomic_DNA"/>
</dbReference>
<organism evidence="13 14">
    <name type="scientific">Parascedosporium putredinis</name>
    <dbReference type="NCBI Taxonomy" id="1442378"/>
    <lineage>
        <taxon>Eukaryota</taxon>
        <taxon>Fungi</taxon>
        <taxon>Dikarya</taxon>
        <taxon>Ascomycota</taxon>
        <taxon>Pezizomycotina</taxon>
        <taxon>Sordariomycetes</taxon>
        <taxon>Hypocreomycetidae</taxon>
        <taxon>Microascales</taxon>
        <taxon>Microascaceae</taxon>
        <taxon>Parascedosporium</taxon>
    </lineage>
</organism>
<dbReference type="InterPro" id="IPR001736">
    <property type="entry name" value="PLipase_D/transphosphatidylase"/>
</dbReference>
<keyword evidence="6 10" id="KW-0443">Lipid metabolism</keyword>
<dbReference type="GO" id="GO:0032049">
    <property type="term" value="P:cardiolipin biosynthetic process"/>
    <property type="evidence" value="ECO:0007669"/>
    <property type="project" value="InterPro"/>
</dbReference>
<dbReference type="CDD" id="cd09137">
    <property type="entry name" value="PLDc_PGS1_euk_2"/>
    <property type="match status" value="1"/>
</dbReference>
<dbReference type="GO" id="GO:0005524">
    <property type="term" value="F:ATP binding"/>
    <property type="evidence" value="ECO:0007669"/>
    <property type="project" value="UniProtKB-KW"/>
</dbReference>
<evidence type="ECO:0000256" key="5">
    <source>
        <dbReference type="ARBA" id="ARBA00022737"/>
    </source>
</evidence>
<evidence type="ECO:0000256" key="8">
    <source>
        <dbReference type="ARBA" id="ARBA00023264"/>
    </source>
</evidence>
<feature type="region of interest" description="Disordered" evidence="11">
    <location>
        <begin position="9"/>
        <end position="48"/>
    </location>
</feature>
<keyword evidence="14" id="KW-1185">Reference proteome</keyword>
<dbReference type="OrthoDB" id="10250191at2759"/>
<dbReference type="Pfam" id="PF13091">
    <property type="entry name" value="PLDc_2"/>
    <property type="match status" value="1"/>
</dbReference>
<evidence type="ECO:0000256" key="10">
    <source>
        <dbReference type="RuleBase" id="RU365024"/>
    </source>
</evidence>
<evidence type="ECO:0000256" key="9">
    <source>
        <dbReference type="ARBA" id="ARBA00048586"/>
    </source>
</evidence>
<evidence type="ECO:0000256" key="2">
    <source>
        <dbReference type="ARBA" id="ARBA00010682"/>
    </source>
</evidence>
<keyword evidence="10" id="KW-0547">Nucleotide-binding</keyword>
<keyword evidence="10" id="KW-0067">ATP-binding</keyword>
<proteinExistence type="inferred from homology"/>
<reference evidence="13" key="1">
    <citation type="submission" date="2022-11" db="EMBL/GenBank/DDBJ databases">
        <authorList>
            <person name="Scott C."/>
            <person name="Bruce N."/>
        </authorList>
    </citation>
    <scope>NUCLEOTIDE SEQUENCE</scope>
</reference>
<keyword evidence="4 10" id="KW-0808">Transferase</keyword>
<dbReference type="Gene3D" id="3.30.870.10">
    <property type="entry name" value="Endonuclease Chain A"/>
    <property type="match status" value="2"/>
</dbReference>
<dbReference type="SUPFAM" id="SSF56024">
    <property type="entry name" value="Phospholipase D/nuclease"/>
    <property type="match status" value="1"/>
</dbReference>
<feature type="domain" description="PLD phosphodiesterase" evidence="12">
    <location>
        <begin position="191"/>
        <end position="217"/>
    </location>
</feature>
<dbReference type="CDD" id="cd09135">
    <property type="entry name" value="PLDc_PGS1_euk_1"/>
    <property type="match status" value="1"/>
</dbReference>
<evidence type="ECO:0000259" key="12">
    <source>
        <dbReference type="PROSITE" id="PS50035"/>
    </source>
</evidence>
<accession>A0A9P1H2N5</accession>
<protein>
    <recommendedName>
        <fullName evidence="10">CDP-diacylglycerol--glycerol-3-phosphate 3-phosphatidyltransferase</fullName>
        <ecNumber evidence="10">2.7.8.5</ecNumber>
    </recommendedName>
</protein>
<dbReference type="AlphaFoldDB" id="A0A9P1H2N5"/>
<dbReference type="PANTHER" id="PTHR12586">
    <property type="entry name" value="CDP-DIACYLGLYCEROL--SERINE O-PHOSPHATIDYLTRANSFERASE"/>
    <property type="match status" value="1"/>
</dbReference>
<dbReference type="PROSITE" id="PS50035">
    <property type="entry name" value="PLD"/>
    <property type="match status" value="1"/>
</dbReference>
<evidence type="ECO:0000256" key="4">
    <source>
        <dbReference type="ARBA" id="ARBA00022679"/>
    </source>
</evidence>
<evidence type="ECO:0000313" key="14">
    <source>
        <dbReference type="Proteomes" id="UP000838763"/>
    </source>
</evidence>
<comment type="pathway">
    <text evidence="1 10">Phospholipid metabolism; phosphatidylglycerol biosynthesis; phosphatidylglycerol from CDP-diacylglycerol: step 1/2.</text>
</comment>
<dbReference type="PIRSF" id="PIRSF000850">
    <property type="entry name" value="Phospholipase_D_PSS"/>
    <property type="match status" value="1"/>
</dbReference>
<keyword evidence="7 10" id="KW-0594">Phospholipid biosynthesis</keyword>
<dbReference type="GO" id="GO:0008444">
    <property type="term" value="F:CDP-diacylglycerol-glycerol-3-phosphate 3-phosphatidyltransferase activity"/>
    <property type="evidence" value="ECO:0007669"/>
    <property type="project" value="UniProtKB-EC"/>
</dbReference>
<keyword evidence="10" id="KW-0496">Mitochondrion</keyword>
<comment type="function">
    <text evidence="10">Functions in the biosynthesis of the anionic phospholipids phosphatidylglycerol and cardiolipin.</text>
</comment>
<evidence type="ECO:0000256" key="11">
    <source>
        <dbReference type="SAM" id="MobiDB-lite"/>
    </source>
</evidence>
<keyword evidence="3 10" id="KW-0444">Lipid biosynthesis</keyword>
<evidence type="ECO:0000256" key="1">
    <source>
        <dbReference type="ARBA" id="ARBA00005042"/>
    </source>
</evidence>
<evidence type="ECO:0000256" key="3">
    <source>
        <dbReference type="ARBA" id="ARBA00022516"/>
    </source>
</evidence>
<dbReference type="SMART" id="SM00155">
    <property type="entry name" value="PLDc"/>
    <property type="match status" value="2"/>
</dbReference>
<comment type="catalytic activity">
    <reaction evidence="9 10">
        <text>a CDP-1,2-diacyl-sn-glycerol + sn-glycerol 3-phosphate = a 1,2-diacyl-sn-glycero-3-phospho-(1'-sn-glycero-3'-phosphate) + CMP + H(+)</text>
        <dbReference type="Rhea" id="RHEA:12593"/>
        <dbReference type="ChEBI" id="CHEBI:15378"/>
        <dbReference type="ChEBI" id="CHEBI:57597"/>
        <dbReference type="ChEBI" id="CHEBI:58332"/>
        <dbReference type="ChEBI" id="CHEBI:60110"/>
        <dbReference type="ChEBI" id="CHEBI:60377"/>
        <dbReference type="EC" id="2.7.8.5"/>
    </reaction>
</comment>
<comment type="subcellular location">
    <subcellularLocation>
        <location evidence="10">Mitochondrion</location>
    </subcellularLocation>
</comment>
<evidence type="ECO:0000256" key="6">
    <source>
        <dbReference type="ARBA" id="ARBA00023098"/>
    </source>
</evidence>
<comment type="similarity">
    <text evidence="2 10">Belongs to the CDP-alcohol phosphatidyltransferase class-II family.</text>
</comment>
<dbReference type="InterPro" id="IPR016270">
    <property type="entry name" value="PGS1"/>
</dbReference>
<dbReference type="EC" id="2.7.8.5" evidence="10"/>
<gene>
    <name evidence="13" type="ORF">PPNO1_LOCUS4545</name>
</gene>
<feature type="compositionally biased region" description="Low complexity" evidence="11">
    <location>
        <begin position="37"/>
        <end position="47"/>
    </location>
</feature>
<name>A0A9P1H2N5_9PEZI</name>
<evidence type="ECO:0000256" key="7">
    <source>
        <dbReference type="ARBA" id="ARBA00023209"/>
    </source>
</evidence>
<sequence length="522" mass="58247">MFARNALRLTTRARPPVARSRNALGHRPSQPQCRRFSASTSSTAPSPVAQGTGIGALAPFVSELDNLAPAFDIKGSDVSILRTPAEFYETLKDRIRKAERRVFLSTLYIGKSEQELIDTLAEALRKNPNLTVSVLTDALRGTREAPNPSCASLLAPLVEEFGKDRVEIRMYHTPNLTGLRKKYIPTRINEGWGLQHMKLYGMDDEIILSGANLSSDYFTDRQDRYHLLRSKDVTEYFWNIHKGVSSFSFLVAPATQDPAGFQLTWPTSNGGPSPLEAPSAFVRHASAVLKPLITPSSAPAAVPAEKTSSREVLDTRIYVLAQMSQLLRPDISTELPAITHILRTLARPEGPKYHHYRLPYANGFYKSPGVSGLLPGAYTVLLRRFLDAVHISRRTDIQAMEWRRGTVGEPGAWTYHAKGLWISLPREARPSMTLVGSSNYTKRSYSLDLEVGGLLVTRDEDLKRRLAEEKEWLTEHAAVTTRDDLCKSERRVGIKVRIAMLLVKLAGEPCKRFATRRAPFVS</sequence>
<keyword evidence="5" id="KW-0677">Repeat</keyword>
<dbReference type="InterPro" id="IPR025202">
    <property type="entry name" value="PLD-like_dom"/>
</dbReference>
<evidence type="ECO:0000313" key="13">
    <source>
        <dbReference type="EMBL" id="CAI4214817.1"/>
    </source>
</evidence>
<dbReference type="PANTHER" id="PTHR12586:SF1">
    <property type="entry name" value="CDP-DIACYLGLYCEROL--GLYCEROL-3-PHOSPHATE 3-PHOSPHATIDYLTRANSFERASE, MITOCHONDRIAL"/>
    <property type="match status" value="1"/>
</dbReference>